<dbReference type="Gene3D" id="2.40.50.140">
    <property type="entry name" value="Nucleic acid-binding proteins"/>
    <property type="match status" value="1"/>
</dbReference>
<keyword evidence="3 5" id="KW-1133">Transmembrane helix</keyword>
<dbReference type="Proteomes" id="UP000189796">
    <property type="component" value="Chromosome I"/>
</dbReference>
<accession>A0A1M5X642</accession>
<feature type="transmembrane region" description="Helical" evidence="5">
    <location>
        <begin position="55"/>
        <end position="74"/>
    </location>
</feature>
<evidence type="ECO:0000259" key="6">
    <source>
        <dbReference type="Pfam" id="PF01957"/>
    </source>
</evidence>
<sequence>MNEMFSTLGTWNWLIFGVVLMALELLAPGVFLFWLGLAALLVGLLSFAIHPSWQLQILMFAIFAAATVPLWRRVARHNSAVSRSNPFLNKRADALVGRVFTLEKPIIDGSGTVRIDDTIWRVAGPDAPAGSRVRIVQADGASLTVAAA</sequence>
<evidence type="ECO:0000256" key="5">
    <source>
        <dbReference type="SAM" id="Phobius"/>
    </source>
</evidence>
<dbReference type="PANTHER" id="PTHR33507">
    <property type="entry name" value="INNER MEMBRANE PROTEIN YBBJ"/>
    <property type="match status" value="1"/>
</dbReference>
<dbReference type="GO" id="GO:0005886">
    <property type="term" value="C:plasma membrane"/>
    <property type="evidence" value="ECO:0007669"/>
    <property type="project" value="TreeGrafter"/>
</dbReference>
<dbReference type="InterPro" id="IPR052165">
    <property type="entry name" value="Membrane_assoc_protease"/>
</dbReference>
<organism evidence="7 8">
    <name type="scientific">Bradyrhizobium erythrophlei</name>
    <dbReference type="NCBI Taxonomy" id="1437360"/>
    <lineage>
        <taxon>Bacteria</taxon>
        <taxon>Pseudomonadati</taxon>
        <taxon>Pseudomonadota</taxon>
        <taxon>Alphaproteobacteria</taxon>
        <taxon>Hyphomicrobiales</taxon>
        <taxon>Nitrobacteraceae</taxon>
        <taxon>Bradyrhizobium</taxon>
    </lineage>
</organism>
<reference evidence="7 8" key="1">
    <citation type="submission" date="2016-11" db="EMBL/GenBank/DDBJ databases">
        <authorList>
            <person name="Jaros S."/>
            <person name="Januszkiewicz K."/>
            <person name="Wedrychowicz H."/>
        </authorList>
    </citation>
    <scope>NUCLEOTIDE SEQUENCE [LARGE SCALE GENOMIC DNA]</scope>
    <source>
        <strain evidence="7 8">GAS138</strain>
    </source>
</reference>
<evidence type="ECO:0000256" key="4">
    <source>
        <dbReference type="ARBA" id="ARBA00023136"/>
    </source>
</evidence>
<feature type="domain" description="NfeD-like C-terminal" evidence="6">
    <location>
        <begin position="92"/>
        <end position="145"/>
    </location>
</feature>
<dbReference type="InterPro" id="IPR012340">
    <property type="entry name" value="NA-bd_OB-fold"/>
</dbReference>
<gene>
    <name evidence="7" type="ORF">SAMN05443248_7059</name>
</gene>
<evidence type="ECO:0000256" key="3">
    <source>
        <dbReference type="ARBA" id="ARBA00022989"/>
    </source>
</evidence>
<protein>
    <recommendedName>
        <fullName evidence="6">NfeD-like C-terminal domain-containing protein</fullName>
    </recommendedName>
</protein>
<keyword evidence="2 5" id="KW-0812">Transmembrane</keyword>
<dbReference type="AlphaFoldDB" id="A0A1M5X642"/>
<proteinExistence type="predicted"/>
<dbReference type="RefSeq" id="WP_079605336.1">
    <property type="nucleotide sequence ID" value="NZ_LT670817.1"/>
</dbReference>
<name>A0A1M5X642_9BRAD</name>
<evidence type="ECO:0000313" key="7">
    <source>
        <dbReference type="EMBL" id="SHH95297.1"/>
    </source>
</evidence>
<dbReference type="Pfam" id="PF01957">
    <property type="entry name" value="NfeD"/>
    <property type="match status" value="1"/>
</dbReference>
<dbReference type="OrthoDB" id="9810336at2"/>
<evidence type="ECO:0000256" key="2">
    <source>
        <dbReference type="ARBA" id="ARBA00022692"/>
    </source>
</evidence>
<dbReference type="InterPro" id="IPR002810">
    <property type="entry name" value="NfeD-like_C"/>
</dbReference>
<dbReference type="EMBL" id="LT670817">
    <property type="protein sequence ID" value="SHH95297.1"/>
    <property type="molecule type" value="Genomic_DNA"/>
</dbReference>
<comment type="subcellular location">
    <subcellularLocation>
        <location evidence="1">Membrane</location>
        <topology evidence="1">Multi-pass membrane protein</topology>
    </subcellularLocation>
</comment>
<evidence type="ECO:0000313" key="8">
    <source>
        <dbReference type="Proteomes" id="UP000189796"/>
    </source>
</evidence>
<evidence type="ECO:0000256" key="1">
    <source>
        <dbReference type="ARBA" id="ARBA00004141"/>
    </source>
</evidence>
<keyword evidence="4 5" id="KW-0472">Membrane</keyword>
<dbReference type="PANTHER" id="PTHR33507:SF3">
    <property type="entry name" value="INNER MEMBRANE PROTEIN YBBJ"/>
    <property type="match status" value="1"/>
</dbReference>